<dbReference type="EMBL" id="MIGB01000023">
    <property type="protein sequence ID" value="OSY38341.1"/>
    <property type="molecule type" value="Genomic_DNA"/>
</dbReference>
<organism evidence="1 2">
    <name type="scientific">Pseudonocardia autotrophica</name>
    <name type="common">Amycolata autotrophica</name>
    <name type="synonym">Nocardia autotrophica</name>
    <dbReference type="NCBI Taxonomy" id="2074"/>
    <lineage>
        <taxon>Bacteria</taxon>
        <taxon>Bacillati</taxon>
        <taxon>Actinomycetota</taxon>
        <taxon>Actinomycetes</taxon>
        <taxon>Pseudonocardiales</taxon>
        <taxon>Pseudonocardiaceae</taxon>
        <taxon>Pseudonocardia</taxon>
    </lineage>
</organism>
<protein>
    <submittedName>
        <fullName evidence="1">Uncharacterized protein</fullName>
    </submittedName>
</protein>
<dbReference type="OrthoDB" id="3568381at2"/>
<keyword evidence="2" id="KW-1185">Reference proteome</keyword>
<proteinExistence type="predicted"/>
<evidence type="ECO:0000313" key="2">
    <source>
        <dbReference type="Proteomes" id="UP000194360"/>
    </source>
</evidence>
<dbReference type="RefSeq" id="WP_085914298.1">
    <property type="nucleotide sequence ID" value="NZ_AP018920.1"/>
</dbReference>
<name>A0A1Y2MT67_PSEAH</name>
<sequence length="204" mass="21727">MATTTPLDLLVLHTLRCTGHTDLGRLAAATGLPPATVESELLDLAAAGLVVHATGPFASWGLSARGRAADADRIAAELAAAGTGPALTAALDRFLELNPELLDLCTAWQLRGAGGATVVNDHSDPEYDARVLDRFVDLDRRAAVVCEELTAALGRFGRYRPRLALALRRVRAGDLREATDSTTSFHTVWAELHEDLLTTLGIPR</sequence>
<comment type="caution">
    <text evidence="1">The sequence shown here is derived from an EMBL/GenBank/DDBJ whole genome shotgun (WGS) entry which is preliminary data.</text>
</comment>
<evidence type="ECO:0000313" key="1">
    <source>
        <dbReference type="EMBL" id="OSY38341.1"/>
    </source>
</evidence>
<accession>A0A1Y2MT67</accession>
<gene>
    <name evidence="1" type="ORF">BG845_04102</name>
</gene>
<dbReference type="STRING" id="2074.BG845_04102"/>
<reference evidence="1 2" key="1">
    <citation type="submission" date="2016-09" db="EMBL/GenBank/DDBJ databases">
        <title>Pseudonocardia autotrophica DSM535, a candidate organism with high potential of specific P450 cytochromes.</title>
        <authorList>
            <person name="Grumaz C."/>
            <person name="Vainshtein Y."/>
            <person name="Kirstahler P."/>
            <person name="Sohn K."/>
        </authorList>
    </citation>
    <scope>NUCLEOTIDE SEQUENCE [LARGE SCALE GENOMIC DNA]</scope>
    <source>
        <strain evidence="1 2">DSM 535</strain>
    </source>
</reference>
<dbReference type="AlphaFoldDB" id="A0A1Y2MT67"/>
<dbReference type="Proteomes" id="UP000194360">
    <property type="component" value="Unassembled WGS sequence"/>
</dbReference>